<gene>
    <name evidence="1" type="ORF">EVAR_61399_1</name>
</gene>
<dbReference type="EMBL" id="BGZK01001664">
    <property type="protein sequence ID" value="GBP84204.1"/>
    <property type="molecule type" value="Genomic_DNA"/>
</dbReference>
<organism evidence="1 2">
    <name type="scientific">Eumeta variegata</name>
    <name type="common">Bagworm moth</name>
    <name type="synonym">Eumeta japonica</name>
    <dbReference type="NCBI Taxonomy" id="151549"/>
    <lineage>
        <taxon>Eukaryota</taxon>
        <taxon>Metazoa</taxon>
        <taxon>Ecdysozoa</taxon>
        <taxon>Arthropoda</taxon>
        <taxon>Hexapoda</taxon>
        <taxon>Insecta</taxon>
        <taxon>Pterygota</taxon>
        <taxon>Neoptera</taxon>
        <taxon>Endopterygota</taxon>
        <taxon>Lepidoptera</taxon>
        <taxon>Glossata</taxon>
        <taxon>Ditrysia</taxon>
        <taxon>Tineoidea</taxon>
        <taxon>Psychidae</taxon>
        <taxon>Oiketicinae</taxon>
        <taxon>Eumeta</taxon>
    </lineage>
</organism>
<keyword evidence="2" id="KW-1185">Reference proteome</keyword>
<evidence type="ECO:0000313" key="1">
    <source>
        <dbReference type="EMBL" id="GBP84204.1"/>
    </source>
</evidence>
<protein>
    <submittedName>
        <fullName evidence="1">Uncharacterized protein</fullName>
    </submittedName>
</protein>
<sequence length="132" mass="14262">MGLNNWKVSTCCQITIGPGVGIGQITGNEYGMCFIVSPDPIVASLPLQRATGAGAAPYANLGIPAKHNAGVDNGVVCVINYERLRELRGTGRGLESRSWVYDLKYLKFPTPTLKKLRAFETSHYCIDSGLMV</sequence>
<reference evidence="1 2" key="1">
    <citation type="journal article" date="2019" name="Commun. Biol.">
        <title>The bagworm genome reveals a unique fibroin gene that provides high tensile strength.</title>
        <authorList>
            <person name="Kono N."/>
            <person name="Nakamura H."/>
            <person name="Ohtoshi R."/>
            <person name="Tomita M."/>
            <person name="Numata K."/>
            <person name="Arakawa K."/>
        </authorList>
    </citation>
    <scope>NUCLEOTIDE SEQUENCE [LARGE SCALE GENOMIC DNA]</scope>
</reference>
<comment type="caution">
    <text evidence="1">The sequence shown here is derived from an EMBL/GenBank/DDBJ whole genome shotgun (WGS) entry which is preliminary data.</text>
</comment>
<proteinExistence type="predicted"/>
<evidence type="ECO:0000313" key="2">
    <source>
        <dbReference type="Proteomes" id="UP000299102"/>
    </source>
</evidence>
<dbReference type="AlphaFoldDB" id="A0A4C1ZAP2"/>
<accession>A0A4C1ZAP2</accession>
<name>A0A4C1ZAP2_EUMVA</name>
<dbReference type="Proteomes" id="UP000299102">
    <property type="component" value="Unassembled WGS sequence"/>
</dbReference>